<organism evidence="1 2">
    <name type="scientific">Meyerozyma guilliermondii (strain ATCC 6260 / CBS 566 / DSM 6381 / JCM 1539 / NBRC 10279 / NRRL Y-324)</name>
    <name type="common">Yeast</name>
    <name type="synonym">Candida guilliermondii</name>
    <dbReference type="NCBI Taxonomy" id="294746"/>
    <lineage>
        <taxon>Eukaryota</taxon>
        <taxon>Fungi</taxon>
        <taxon>Dikarya</taxon>
        <taxon>Ascomycota</taxon>
        <taxon>Saccharomycotina</taxon>
        <taxon>Pichiomycetes</taxon>
        <taxon>Debaryomycetaceae</taxon>
        <taxon>Meyerozyma</taxon>
    </lineage>
</organism>
<evidence type="ECO:0000313" key="2">
    <source>
        <dbReference type="Proteomes" id="UP000001997"/>
    </source>
</evidence>
<dbReference type="VEuPathDB" id="FungiDB:PGUG_03306"/>
<dbReference type="OMA" id="DFHNKPG"/>
<keyword evidence="2" id="KW-1185">Reference proteome</keyword>
<reference evidence="1 2" key="1">
    <citation type="journal article" date="2009" name="Nature">
        <title>Evolution of pathogenicity and sexual reproduction in eight Candida genomes.</title>
        <authorList>
            <person name="Butler G."/>
            <person name="Rasmussen M.D."/>
            <person name="Lin M.F."/>
            <person name="Santos M.A."/>
            <person name="Sakthikumar S."/>
            <person name="Munro C.A."/>
            <person name="Rheinbay E."/>
            <person name="Grabherr M."/>
            <person name="Forche A."/>
            <person name="Reedy J.L."/>
            <person name="Agrafioti I."/>
            <person name="Arnaud M.B."/>
            <person name="Bates S."/>
            <person name="Brown A.J."/>
            <person name="Brunke S."/>
            <person name="Costanzo M.C."/>
            <person name="Fitzpatrick D.A."/>
            <person name="de Groot P.W."/>
            <person name="Harris D."/>
            <person name="Hoyer L.L."/>
            <person name="Hube B."/>
            <person name="Klis F.M."/>
            <person name="Kodira C."/>
            <person name="Lennard N."/>
            <person name="Logue M.E."/>
            <person name="Martin R."/>
            <person name="Neiman A.M."/>
            <person name="Nikolaou E."/>
            <person name="Quail M.A."/>
            <person name="Quinn J."/>
            <person name="Santos M.C."/>
            <person name="Schmitzberger F.F."/>
            <person name="Sherlock G."/>
            <person name="Shah P."/>
            <person name="Silverstein K.A."/>
            <person name="Skrzypek M.S."/>
            <person name="Soll D."/>
            <person name="Staggs R."/>
            <person name="Stansfield I."/>
            <person name="Stumpf M.P."/>
            <person name="Sudbery P.E."/>
            <person name="Srikantha T."/>
            <person name="Zeng Q."/>
            <person name="Berman J."/>
            <person name="Berriman M."/>
            <person name="Heitman J."/>
            <person name="Gow N.A."/>
            <person name="Lorenz M.C."/>
            <person name="Birren B.W."/>
            <person name="Kellis M."/>
            <person name="Cuomo C.A."/>
        </authorList>
    </citation>
    <scope>NUCLEOTIDE SEQUENCE [LARGE SCALE GENOMIC DNA]</scope>
    <source>
        <strain evidence="2">ATCC 6260 / CBS 566 / DSM 6381 / JCM 1539 / NBRC 10279 / NRRL Y-324</strain>
    </source>
</reference>
<gene>
    <name evidence="1" type="ORF">PGUG_03306</name>
</gene>
<sequence>MSSYLQAVAVHSLTCALTAGNFTLDLVGLKRVLEMRIYSGTTVPLSSSSSRYYLRADRKDQSRVINIFDAQGNRVYSIERISGYNPVWSLFTYPQRREVATINTGFLARAVDFHNKPGMTHRDLTSEYGLGGCFQSFYVDDGVRYSWSRSSKFLEKVLNPNQRTEEVRTQISKVRLMRQFKLDFEILVDETAIDREVVFSTAFVSILTQWGYGEITNTVGPTATNPVVEAPVANEERQPLVVVVNSENLKVEEIS</sequence>
<dbReference type="InParanoid" id="A5DJ55"/>
<dbReference type="GeneID" id="5126155"/>
<dbReference type="OrthoDB" id="4009808at2759"/>
<protein>
    <submittedName>
        <fullName evidence="1">Uncharacterized protein</fullName>
    </submittedName>
</protein>
<dbReference type="RefSeq" id="XP_001483925.2">
    <property type="nucleotide sequence ID" value="XM_001483875.1"/>
</dbReference>
<dbReference type="Proteomes" id="UP000001997">
    <property type="component" value="Unassembled WGS sequence"/>
</dbReference>
<dbReference type="EMBL" id="CH408158">
    <property type="protein sequence ID" value="EDK39208.2"/>
    <property type="molecule type" value="Genomic_DNA"/>
</dbReference>
<proteinExistence type="predicted"/>
<dbReference type="AlphaFoldDB" id="A5DJ55"/>
<dbReference type="eggNOG" id="ENOG502RZHZ">
    <property type="taxonomic scope" value="Eukaryota"/>
</dbReference>
<evidence type="ECO:0000313" key="1">
    <source>
        <dbReference type="EMBL" id="EDK39208.2"/>
    </source>
</evidence>
<name>A5DJ55_PICGU</name>
<dbReference type="KEGG" id="pgu:PGUG_03306"/>
<dbReference type="HOGENOM" id="CLU_1023160_0_0_1"/>
<accession>A5DJ55</accession>